<accession>A0A8H7N427</accession>
<dbReference type="InterPro" id="IPR008709">
    <property type="entry name" value="Neurochondrin"/>
</dbReference>
<name>A0A8H7N427_BIOOC</name>
<dbReference type="Pfam" id="PF05536">
    <property type="entry name" value="Neurochondrin"/>
    <property type="match status" value="1"/>
</dbReference>
<evidence type="ECO:0000256" key="1">
    <source>
        <dbReference type="SAM" id="MobiDB-lite"/>
    </source>
</evidence>
<feature type="region of interest" description="Disordered" evidence="1">
    <location>
        <begin position="1"/>
        <end position="21"/>
    </location>
</feature>
<dbReference type="InterPro" id="IPR011989">
    <property type="entry name" value="ARM-like"/>
</dbReference>
<reference evidence="2" key="1">
    <citation type="submission" date="2020-10" db="EMBL/GenBank/DDBJ databases">
        <title>High-Quality Genome Resource of Clonostachys rosea strain S41 by Oxford Nanopore Long-Read Sequencing.</title>
        <authorList>
            <person name="Wang H."/>
        </authorList>
    </citation>
    <scope>NUCLEOTIDE SEQUENCE</scope>
    <source>
        <strain evidence="2">S41</strain>
    </source>
</reference>
<dbReference type="AlphaFoldDB" id="A0A8H7N427"/>
<dbReference type="InterPro" id="IPR016024">
    <property type="entry name" value="ARM-type_fold"/>
</dbReference>
<evidence type="ECO:0008006" key="4">
    <source>
        <dbReference type="Google" id="ProtNLM"/>
    </source>
</evidence>
<organism evidence="2 3">
    <name type="scientific">Bionectria ochroleuca</name>
    <name type="common">Gliocladium roseum</name>
    <dbReference type="NCBI Taxonomy" id="29856"/>
    <lineage>
        <taxon>Eukaryota</taxon>
        <taxon>Fungi</taxon>
        <taxon>Dikarya</taxon>
        <taxon>Ascomycota</taxon>
        <taxon>Pezizomycotina</taxon>
        <taxon>Sordariomycetes</taxon>
        <taxon>Hypocreomycetidae</taxon>
        <taxon>Hypocreales</taxon>
        <taxon>Bionectriaceae</taxon>
        <taxon>Clonostachys</taxon>
    </lineage>
</organism>
<comment type="caution">
    <text evidence="2">The sequence shown here is derived from an EMBL/GenBank/DDBJ whole genome shotgun (WGS) entry which is preliminary data.</text>
</comment>
<dbReference type="EMBL" id="JADCTT010000012">
    <property type="protein sequence ID" value="KAF9745572.1"/>
    <property type="molecule type" value="Genomic_DNA"/>
</dbReference>
<sequence>MEPSSTGEGIGKPRDSASPGDLVDLGKIRTLLQAEDDTKTFTGLALVKSLLDNSPQLRDDQDAIQSLWGSISAKFLRRLIRTGSASSNSNGKDMLNLAVSVMHTFSILLPAEALGESKFTRCIPLLIQAVLNSSPEITDSLLRLLYTLSSVPQGAKAIIEVEDLSPLTEAAPSSPLVLDIILYAFLNTMGTPEGKQTLVSRVNDTIQSLVSSFKGTDSVTLLEFLGGLLRQVDSSIFPPNPTWLGAVVGYIQNLVRSRPNPEARSAYTNATASLLQVYPDDASKLLFTDDKDADKPLGYLLVHLLLIDIRSSAPTLLAKINSPEYPKISRRLASAFDTTTMFIGFLVRSLEDESMGSLVMSPDSLLKLRQTISETMSVTVEYLRDRWDASVAGAMGLHPEARSANTVTSMGTRHTLAWDSMKDAAEQDPFILSAIRALALWLREDENESLRKEATGLTDMFMDLYTSKTSGDLDFRSPILVALEPLVTIKRGREILLQNGGWKVLAQDLTNIVREPPSREDDMIRGIDVVRVLLSVVELERGGNSEEWMDLITTVAAWDLPDPSQSSSVQEFEVSLLQLCCVILTNASSGTRKRYKHSISSIAGLASQLERSTKPTDPLREQLDDVLDMLSELR</sequence>
<proteinExistence type="predicted"/>
<dbReference type="Gene3D" id="1.25.10.10">
    <property type="entry name" value="Leucine-rich Repeat Variant"/>
    <property type="match status" value="1"/>
</dbReference>
<evidence type="ECO:0000313" key="2">
    <source>
        <dbReference type="EMBL" id="KAF9745572.1"/>
    </source>
</evidence>
<dbReference type="Proteomes" id="UP000616885">
    <property type="component" value="Unassembled WGS sequence"/>
</dbReference>
<dbReference type="PANTHER" id="PTHR13109:SF7">
    <property type="entry name" value="NEUROCHONDRIN"/>
    <property type="match status" value="1"/>
</dbReference>
<gene>
    <name evidence="2" type="ORF">IM811_003873</name>
</gene>
<evidence type="ECO:0000313" key="3">
    <source>
        <dbReference type="Proteomes" id="UP000616885"/>
    </source>
</evidence>
<dbReference type="SUPFAM" id="SSF48371">
    <property type="entry name" value="ARM repeat"/>
    <property type="match status" value="1"/>
</dbReference>
<dbReference type="PANTHER" id="PTHR13109">
    <property type="entry name" value="NEUROCHONDRIN"/>
    <property type="match status" value="1"/>
</dbReference>
<protein>
    <recommendedName>
        <fullName evidence="4">DUF1941 family protein</fullName>
    </recommendedName>
</protein>